<dbReference type="InterPro" id="IPR011006">
    <property type="entry name" value="CheY-like_superfamily"/>
</dbReference>
<dbReference type="InterPro" id="IPR008207">
    <property type="entry name" value="Sig_transdc_His_kin_Hpt_dom"/>
</dbReference>
<dbReference type="PROSITE" id="PS50110">
    <property type="entry name" value="RESPONSE_REGULATORY"/>
    <property type="match status" value="2"/>
</dbReference>
<protein>
    <recommendedName>
        <fullName evidence="3">histidine kinase</fullName>
        <ecNumber evidence="3">2.7.13.3</ecNumber>
    </recommendedName>
</protein>
<dbReference type="PROSITE" id="PS50894">
    <property type="entry name" value="HPT"/>
    <property type="match status" value="1"/>
</dbReference>
<evidence type="ECO:0000256" key="16">
    <source>
        <dbReference type="SAM" id="Coils"/>
    </source>
</evidence>
<evidence type="ECO:0000256" key="5">
    <source>
        <dbReference type="ARBA" id="ARBA00022553"/>
    </source>
</evidence>
<evidence type="ECO:0000256" key="15">
    <source>
        <dbReference type="PROSITE-ProRule" id="PRU00169"/>
    </source>
</evidence>
<dbReference type="STRING" id="1434232.MAIT1_00353"/>
<dbReference type="EC" id="2.7.13.3" evidence="3"/>
<comment type="catalytic activity">
    <reaction evidence="1">
        <text>ATP + protein L-histidine = ADP + protein N-phospho-L-histidine.</text>
        <dbReference type="EC" id="2.7.13.3"/>
    </reaction>
</comment>
<evidence type="ECO:0000256" key="12">
    <source>
        <dbReference type="ARBA" id="ARBA00023012"/>
    </source>
</evidence>
<proteinExistence type="predicted"/>
<feature type="modified residue" description="4-aspartylphosphate" evidence="15">
    <location>
        <position position="604"/>
    </location>
</feature>
<dbReference type="CDD" id="cd17546">
    <property type="entry name" value="REC_hyHK_CKI1_RcsC-like"/>
    <property type="match status" value="1"/>
</dbReference>
<dbReference type="SUPFAM" id="SSF52172">
    <property type="entry name" value="CheY-like"/>
    <property type="match status" value="2"/>
</dbReference>
<evidence type="ECO:0000256" key="6">
    <source>
        <dbReference type="ARBA" id="ARBA00022679"/>
    </source>
</evidence>
<dbReference type="Gene3D" id="3.30.565.10">
    <property type="entry name" value="Histidine kinase-like ATPase, C-terminal domain"/>
    <property type="match status" value="1"/>
</dbReference>
<evidence type="ECO:0000256" key="13">
    <source>
        <dbReference type="ARBA" id="ARBA00023136"/>
    </source>
</evidence>
<keyword evidence="11" id="KW-1133">Transmembrane helix</keyword>
<keyword evidence="6" id="KW-0808">Transferase</keyword>
<evidence type="ECO:0000256" key="8">
    <source>
        <dbReference type="ARBA" id="ARBA00022741"/>
    </source>
</evidence>
<feature type="domain" description="Response regulatory" evidence="18">
    <location>
        <begin position="16"/>
        <end position="131"/>
    </location>
</feature>
<dbReference type="InterPro" id="IPR003594">
    <property type="entry name" value="HATPase_dom"/>
</dbReference>
<keyword evidence="12" id="KW-0902">Two-component regulatory system</keyword>
<evidence type="ECO:0000259" key="19">
    <source>
        <dbReference type="PROSITE" id="PS50894"/>
    </source>
</evidence>
<feature type="modified residue" description="Phosphohistidine" evidence="14">
    <location>
        <position position="747"/>
    </location>
</feature>
<keyword evidence="7" id="KW-0812">Transmembrane</keyword>
<dbReference type="InterPro" id="IPR005467">
    <property type="entry name" value="His_kinase_dom"/>
</dbReference>
<evidence type="ECO:0000256" key="1">
    <source>
        <dbReference type="ARBA" id="ARBA00000085"/>
    </source>
</evidence>
<keyword evidence="9 20" id="KW-0418">Kinase</keyword>
<dbReference type="EMBL" id="LVJN01000015">
    <property type="protein sequence ID" value="OSM06785.1"/>
    <property type="molecule type" value="Genomic_DNA"/>
</dbReference>
<dbReference type="InterPro" id="IPR036890">
    <property type="entry name" value="HATPase_C_sf"/>
</dbReference>
<dbReference type="CDD" id="cd16922">
    <property type="entry name" value="HATPase_EvgS-ArcB-TorS-like"/>
    <property type="match status" value="1"/>
</dbReference>
<evidence type="ECO:0000313" key="21">
    <source>
        <dbReference type="Proteomes" id="UP000194003"/>
    </source>
</evidence>
<dbReference type="GO" id="GO:0000155">
    <property type="term" value="F:phosphorelay sensor kinase activity"/>
    <property type="evidence" value="ECO:0007669"/>
    <property type="project" value="InterPro"/>
</dbReference>
<evidence type="ECO:0000256" key="4">
    <source>
        <dbReference type="ARBA" id="ARBA00022475"/>
    </source>
</evidence>
<dbReference type="SMART" id="SM00448">
    <property type="entry name" value="REC"/>
    <property type="match status" value="2"/>
</dbReference>
<reference evidence="20 21" key="1">
    <citation type="journal article" date="2016" name="BMC Genomics">
        <title>Combined genomic and structural analyses of a cultured magnetotactic bacterium reveals its niche adaptation to a dynamic environment.</title>
        <authorList>
            <person name="Araujo A.C."/>
            <person name="Morillo V."/>
            <person name="Cypriano J."/>
            <person name="Teixeira L.C."/>
            <person name="Leao P."/>
            <person name="Lyra S."/>
            <person name="Almeida L.G."/>
            <person name="Bazylinski D.A."/>
            <person name="Vasconcellos A.T."/>
            <person name="Abreu F."/>
            <person name="Lins U."/>
        </authorList>
    </citation>
    <scope>NUCLEOTIDE SEQUENCE [LARGE SCALE GENOMIC DNA]</scope>
    <source>
        <strain evidence="20 21">IT-1</strain>
    </source>
</reference>
<dbReference type="InterPro" id="IPR001789">
    <property type="entry name" value="Sig_transdc_resp-reg_receiver"/>
</dbReference>
<gene>
    <name evidence="20" type="ORF">MAIT1_00353</name>
</gene>
<dbReference type="SMART" id="SM00388">
    <property type="entry name" value="HisKA"/>
    <property type="match status" value="1"/>
</dbReference>
<evidence type="ECO:0000256" key="14">
    <source>
        <dbReference type="PROSITE-ProRule" id="PRU00110"/>
    </source>
</evidence>
<comment type="subcellular location">
    <subcellularLocation>
        <location evidence="2">Cell membrane</location>
        <topology evidence="2">Multi-pass membrane protein</topology>
    </subcellularLocation>
</comment>
<feature type="domain" description="HPt" evidence="19">
    <location>
        <begin position="708"/>
        <end position="805"/>
    </location>
</feature>
<dbReference type="AlphaFoldDB" id="A0A1Y2KAF1"/>
<feature type="modified residue" description="4-aspartylphosphate" evidence="15">
    <location>
        <position position="64"/>
    </location>
</feature>
<accession>A0A1Y2KAF1</accession>
<keyword evidence="5 15" id="KW-0597">Phosphoprotein</keyword>
<evidence type="ECO:0000256" key="7">
    <source>
        <dbReference type="ARBA" id="ARBA00022692"/>
    </source>
</evidence>
<keyword evidence="21" id="KW-1185">Reference proteome</keyword>
<dbReference type="PANTHER" id="PTHR45339">
    <property type="entry name" value="HYBRID SIGNAL TRANSDUCTION HISTIDINE KINASE J"/>
    <property type="match status" value="1"/>
</dbReference>
<dbReference type="Pfam" id="PF01627">
    <property type="entry name" value="Hpt"/>
    <property type="match status" value="1"/>
</dbReference>
<dbReference type="Gene3D" id="1.10.287.130">
    <property type="match status" value="1"/>
</dbReference>
<comment type="caution">
    <text evidence="20">The sequence shown here is derived from an EMBL/GenBank/DDBJ whole genome shotgun (WGS) entry which is preliminary data.</text>
</comment>
<dbReference type="PANTHER" id="PTHR45339:SF1">
    <property type="entry name" value="HYBRID SIGNAL TRANSDUCTION HISTIDINE KINASE J"/>
    <property type="match status" value="1"/>
</dbReference>
<dbReference type="FunFam" id="1.10.287.130:FF:000004">
    <property type="entry name" value="Ethylene receptor 1"/>
    <property type="match status" value="1"/>
</dbReference>
<dbReference type="PROSITE" id="PS50109">
    <property type="entry name" value="HIS_KIN"/>
    <property type="match status" value="1"/>
</dbReference>
<dbReference type="Gene3D" id="3.40.50.2300">
    <property type="match status" value="2"/>
</dbReference>
<keyword evidence="10" id="KW-0067">ATP-binding</keyword>
<dbReference type="InterPro" id="IPR004358">
    <property type="entry name" value="Sig_transdc_His_kin-like_C"/>
</dbReference>
<name>A0A1Y2KAF1_9PROT</name>
<dbReference type="SMART" id="SM00387">
    <property type="entry name" value="HATPase_c"/>
    <property type="match status" value="1"/>
</dbReference>
<keyword evidence="8" id="KW-0547">Nucleotide-binding</keyword>
<evidence type="ECO:0000256" key="2">
    <source>
        <dbReference type="ARBA" id="ARBA00004651"/>
    </source>
</evidence>
<dbReference type="SUPFAM" id="SSF55874">
    <property type="entry name" value="ATPase domain of HSP90 chaperone/DNA topoisomerase II/histidine kinase"/>
    <property type="match status" value="1"/>
</dbReference>
<organism evidence="20 21">
    <name type="scientific">Magnetofaba australis IT-1</name>
    <dbReference type="NCBI Taxonomy" id="1434232"/>
    <lineage>
        <taxon>Bacteria</taxon>
        <taxon>Pseudomonadati</taxon>
        <taxon>Pseudomonadota</taxon>
        <taxon>Magnetococcia</taxon>
        <taxon>Magnetococcales</taxon>
        <taxon>Magnetococcaceae</taxon>
        <taxon>Magnetofaba</taxon>
    </lineage>
</organism>
<dbReference type="GO" id="GO:0005886">
    <property type="term" value="C:plasma membrane"/>
    <property type="evidence" value="ECO:0007669"/>
    <property type="project" value="UniProtKB-SubCell"/>
</dbReference>
<feature type="domain" description="Histidine kinase" evidence="17">
    <location>
        <begin position="167"/>
        <end position="387"/>
    </location>
</feature>
<dbReference type="Pfam" id="PF00072">
    <property type="entry name" value="Response_reg"/>
    <property type="match status" value="2"/>
</dbReference>
<evidence type="ECO:0000256" key="10">
    <source>
        <dbReference type="ARBA" id="ARBA00022840"/>
    </source>
</evidence>
<dbReference type="FunFam" id="3.30.565.10:FF:000010">
    <property type="entry name" value="Sensor histidine kinase RcsC"/>
    <property type="match status" value="1"/>
</dbReference>
<keyword evidence="16" id="KW-0175">Coiled coil</keyword>
<feature type="domain" description="Response regulatory" evidence="18">
    <location>
        <begin position="554"/>
        <end position="671"/>
    </location>
</feature>
<dbReference type="SUPFAM" id="SSF47226">
    <property type="entry name" value="Histidine-containing phosphotransfer domain, HPT domain"/>
    <property type="match status" value="1"/>
</dbReference>
<keyword evidence="4" id="KW-1003">Cell membrane</keyword>
<evidence type="ECO:0000313" key="20">
    <source>
        <dbReference type="EMBL" id="OSM06785.1"/>
    </source>
</evidence>
<sequence length="807" mass="86368">MMNSAHRSDAEDNKSLILVVDDEPSNLQALRGILRDDYRLIFCSNGNEALKLAAERQPDIILLDVMMPGINGYDTCARLKESSSTFEIPVIFVTAKDEDLEQERGLELGAVDYIGKPFSAGIILARIRTHLGIRNYQRSLMRAMDALQSAKEEAERANHAKSAFLANMSHEIRTPLNAILGLANLLADSGLPEDASGMASKICTAGQSLQFLINDILDFSKLEAGRLDIEQAPFSLYAMLDNLGVILNANLGDKLVEVTITPPPQCDKLIGDSLRLEQVLINLANNAIKFTAEGHVAVVIESQPAEPGRCVLRFAVSDTGIGMTPEQQSRIFAAFSQADSSTTRRFGGTGLGLTISRELTGLMGGELSVASEEGKGSEFFFTLDLACDADLEEAPPAISDAKLRVGLAIQTAHSQSAIAQCVAALGCDAVDLTPCLTSSKDPAATPAITLDEGVDVVLADQCVLDGEYGDPAHAEWAALGREQSDEPPLLILLTRRETGPLSTTFNGSAPDARLGKPVTPLALARAIEQARRRRSGEEPASGAPPRVERLQGMRILVVDDNPVNREVAQRVFHREGAHVDQADGGENAIAMVQADRGYDLILMDVQMPGMDGYAATQALRALPGGEKIPIIALSAGAFKSERGMALDAGMDGFVAKPLDVELAVALILKLTNWRVSAVDSAEVESDAPKIPEKIALATSELNVARSLKLWGDDEVYRQFLSQFLVDHDGFVDSVAQMPPEAAASALHKLAGVAVNLGLDELSETVRAVEMRLRESPSAMTSQEQTQAAQALRAAYAAVQAYLDAGAQ</sequence>
<evidence type="ECO:0000256" key="3">
    <source>
        <dbReference type="ARBA" id="ARBA00012438"/>
    </source>
</evidence>
<feature type="coiled-coil region" evidence="16">
    <location>
        <begin position="133"/>
        <end position="167"/>
    </location>
</feature>
<dbReference type="Gene3D" id="1.20.120.160">
    <property type="entry name" value="HPT domain"/>
    <property type="match status" value="1"/>
</dbReference>
<dbReference type="InterPro" id="IPR036641">
    <property type="entry name" value="HPT_dom_sf"/>
</dbReference>
<dbReference type="CDD" id="cd00082">
    <property type="entry name" value="HisKA"/>
    <property type="match status" value="1"/>
</dbReference>
<evidence type="ECO:0000256" key="9">
    <source>
        <dbReference type="ARBA" id="ARBA00022777"/>
    </source>
</evidence>
<evidence type="ECO:0000256" key="11">
    <source>
        <dbReference type="ARBA" id="ARBA00022989"/>
    </source>
</evidence>
<dbReference type="Pfam" id="PF02518">
    <property type="entry name" value="HATPase_c"/>
    <property type="match status" value="1"/>
</dbReference>
<keyword evidence="13" id="KW-0472">Membrane</keyword>
<dbReference type="Pfam" id="PF00512">
    <property type="entry name" value="HisKA"/>
    <property type="match status" value="1"/>
</dbReference>
<dbReference type="PRINTS" id="PR00344">
    <property type="entry name" value="BCTRLSENSOR"/>
</dbReference>
<dbReference type="Proteomes" id="UP000194003">
    <property type="component" value="Unassembled WGS sequence"/>
</dbReference>
<evidence type="ECO:0000259" key="17">
    <source>
        <dbReference type="PROSITE" id="PS50109"/>
    </source>
</evidence>
<dbReference type="GO" id="GO:0005524">
    <property type="term" value="F:ATP binding"/>
    <property type="evidence" value="ECO:0007669"/>
    <property type="project" value="UniProtKB-KW"/>
</dbReference>
<evidence type="ECO:0000259" key="18">
    <source>
        <dbReference type="PROSITE" id="PS50110"/>
    </source>
</evidence>
<dbReference type="InterPro" id="IPR003661">
    <property type="entry name" value="HisK_dim/P_dom"/>
</dbReference>